<keyword evidence="3" id="KW-1185">Reference proteome</keyword>
<comment type="caution">
    <text evidence="2">The sequence shown here is derived from an EMBL/GenBank/DDBJ whole genome shotgun (WGS) entry which is preliminary data.</text>
</comment>
<gene>
    <name evidence="2" type="ORF">PR048_003024</name>
</gene>
<feature type="compositionally biased region" description="Basic residues" evidence="1">
    <location>
        <begin position="435"/>
        <end position="448"/>
    </location>
</feature>
<evidence type="ECO:0000256" key="1">
    <source>
        <dbReference type="SAM" id="MobiDB-lite"/>
    </source>
</evidence>
<proteinExistence type="predicted"/>
<organism evidence="2 3">
    <name type="scientific">Dryococelus australis</name>
    <dbReference type="NCBI Taxonomy" id="614101"/>
    <lineage>
        <taxon>Eukaryota</taxon>
        <taxon>Metazoa</taxon>
        <taxon>Ecdysozoa</taxon>
        <taxon>Arthropoda</taxon>
        <taxon>Hexapoda</taxon>
        <taxon>Insecta</taxon>
        <taxon>Pterygota</taxon>
        <taxon>Neoptera</taxon>
        <taxon>Polyneoptera</taxon>
        <taxon>Phasmatodea</taxon>
        <taxon>Verophasmatodea</taxon>
        <taxon>Anareolatae</taxon>
        <taxon>Phasmatidae</taxon>
        <taxon>Eurycanthinae</taxon>
        <taxon>Dryococelus</taxon>
    </lineage>
</organism>
<sequence length="701" mass="79034">MPSANDTVSGIRSNNCGPVCLRTTSVIILTPCRTILQLVSQCAGERQTSEPGSISGRVSGSLPDLRKWESCRMIPLVDGFFSETSRFSRPLILMLLHCHLFSPFSALKASFHWCGPPTSRVPYQSAAISPADWTCPAGRYLVRKRAEATHLWLQPIRGMLTGPASATPAAHGGSAALEPRHFIHHAVCRMHAPANTPSDNAVKKELNYRTHDLPLPRPFLYMVKLRHYRTLLQNSMDNSTNLTRKGAKLDTCELQRHYGVPKGTLEKYIKNKGTASKQLLEMTSGRKPVRPPELENLLVRYCMELDERYFSLTVADVKRMAFELAIRNGLSHPFNPKKKSGRKKRLRLFMKRHPGLSLRTPQERGAFVTCLNATGNYVPPLSVYPRKNMKAELMDGAPPGSISACHISGWIQTDIFSKWFDHFVEFTKSTVRAKPLKKTRKSKPRKRSPSSSSNLDVGAYDDAECLFCTGLFSEGRREKKWAQCCKCRRWAHKEYEYCFRCRNDDQVYNHQFTGASAHLEFVKRASSHTPVILLMPLVPSHCVAHFDRLLDCGRFGNTPGVKFNFAGEQNQSNLGVATPPSKLLRSCSLEDSWSDCPEDRPVPAARAHYSGLRTTSISIRFVNLLSSVHVRAAEPQLLESWSAQYFLSFVLSVQRPHKNEGFLRYTMNATPLPFHKDKHDKFPVHEQSSVFLFPPTVTGQH</sequence>
<dbReference type="EMBL" id="JARBHB010000001">
    <property type="protein sequence ID" value="KAJ8897674.1"/>
    <property type="molecule type" value="Genomic_DNA"/>
</dbReference>
<dbReference type="Proteomes" id="UP001159363">
    <property type="component" value="Chromosome 1"/>
</dbReference>
<protein>
    <recommendedName>
        <fullName evidence="4">Transposase</fullName>
    </recommendedName>
</protein>
<evidence type="ECO:0000313" key="3">
    <source>
        <dbReference type="Proteomes" id="UP001159363"/>
    </source>
</evidence>
<name>A0ABQ9IM08_9NEOP</name>
<evidence type="ECO:0000313" key="2">
    <source>
        <dbReference type="EMBL" id="KAJ8897674.1"/>
    </source>
</evidence>
<reference evidence="2 3" key="1">
    <citation type="submission" date="2023-02" db="EMBL/GenBank/DDBJ databases">
        <title>LHISI_Scaffold_Assembly.</title>
        <authorList>
            <person name="Stuart O.P."/>
            <person name="Cleave R."/>
            <person name="Magrath M.J.L."/>
            <person name="Mikheyev A.S."/>
        </authorList>
    </citation>
    <scope>NUCLEOTIDE SEQUENCE [LARGE SCALE GENOMIC DNA]</scope>
    <source>
        <strain evidence="2">Daus_M_001</strain>
        <tissue evidence="2">Leg muscle</tissue>
    </source>
</reference>
<feature type="region of interest" description="Disordered" evidence="1">
    <location>
        <begin position="435"/>
        <end position="455"/>
    </location>
</feature>
<accession>A0ABQ9IM08</accession>
<evidence type="ECO:0008006" key="4">
    <source>
        <dbReference type="Google" id="ProtNLM"/>
    </source>
</evidence>